<dbReference type="InterPro" id="IPR036250">
    <property type="entry name" value="AcylCo_DH-like_C"/>
</dbReference>
<feature type="domain" description="Acyl-CoA oxidase/dehydrogenase middle" evidence="6">
    <location>
        <begin position="112"/>
        <end position="209"/>
    </location>
</feature>
<reference evidence="7 8" key="1">
    <citation type="journal article" date="2019" name="Environ. Microbiol.">
        <title>Species interactions and distinct microbial communities in high Arctic permafrost affected cryosols are associated with the CH4 and CO2 gas fluxes.</title>
        <authorList>
            <person name="Altshuler I."/>
            <person name="Hamel J."/>
            <person name="Turney S."/>
            <person name="Magnuson E."/>
            <person name="Levesque R."/>
            <person name="Greer C."/>
            <person name="Whyte L.G."/>
        </authorList>
    </citation>
    <scope>NUCLEOTIDE SEQUENCE [LARGE SCALE GENOMIC DNA]</scope>
    <source>
        <strain evidence="7 8">S06.C</strain>
    </source>
</reference>
<dbReference type="Pfam" id="PF00441">
    <property type="entry name" value="Acyl-CoA_dh_1"/>
    <property type="match status" value="1"/>
</dbReference>
<evidence type="ECO:0000256" key="2">
    <source>
        <dbReference type="ARBA" id="ARBA00009347"/>
    </source>
</evidence>
<comment type="similarity">
    <text evidence="2">Belongs to the acyl-CoA dehydrogenase family.</text>
</comment>
<dbReference type="OrthoDB" id="142556at2"/>
<dbReference type="InterPro" id="IPR009100">
    <property type="entry name" value="AcylCoA_DH/oxidase_NM_dom_sf"/>
</dbReference>
<dbReference type="Pfam" id="PF02770">
    <property type="entry name" value="Acyl-CoA_dh_M"/>
    <property type="match status" value="1"/>
</dbReference>
<comment type="caution">
    <text evidence="7">The sequence shown here is derived from an EMBL/GenBank/DDBJ whole genome shotgun (WGS) entry which is preliminary data.</text>
</comment>
<dbReference type="EMBL" id="RCZI01000004">
    <property type="protein sequence ID" value="TPG26057.1"/>
    <property type="molecule type" value="Genomic_DNA"/>
</dbReference>
<dbReference type="Gene3D" id="2.40.110.10">
    <property type="entry name" value="Butyryl-CoA Dehydrogenase, subunit A, domain 2"/>
    <property type="match status" value="1"/>
</dbReference>
<organism evidence="7 8">
    <name type="scientific">Variovorax guangxiensis</name>
    <dbReference type="NCBI Taxonomy" id="1775474"/>
    <lineage>
        <taxon>Bacteria</taxon>
        <taxon>Pseudomonadati</taxon>
        <taxon>Pseudomonadota</taxon>
        <taxon>Betaproteobacteria</taxon>
        <taxon>Burkholderiales</taxon>
        <taxon>Comamonadaceae</taxon>
        <taxon>Variovorax</taxon>
    </lineage>
</organism>
<sequence length="382" mass="42503">MIDFSLTAGDRRLIEVTRFENEAMRKHARYYDQHEEEIEPASFPESSELPDKMDLMREIEDQTSGLVIAESLMDLEYADPRLRRTEHGLGDMIVGYAGTPEQLERFGHLVLAIALTEPGAGSDPRAITGSARYDEATGEWVLNGEKIYCSKFGQADGAVVLLKGEAEGGHRPFLAFIVEKGTPGLVQLGQVRKMGIRNWDTEDFVLQDCRVPAINKVDADFGKTMVVFNGTRPKVAAMGLSIARTLLDFTRDKLEEAGLGIDYGAGRAKRSQLEDRLLRLEALHEATKLSILNCKWREQREGTNSGATKVDAAIAKALGGGAARRITQECMEMLGPLGLSEEFLAEKWYRDARIFDIFEGAGEVNRLIVARWLLDYSSKELN</sequence>
<evidence type="ECO:0000256" key="1">
    <source>
        <dbReference type="ARBA" id="ARBA00001974"/>
    </source>
</evidence>
<dbReference type="InterPro" id="IPR006089">
    <property type="entry name" value="Acyl-CoA_DH_CS"/>
</dbReference>
<dbReference type="AlphaFoldDB" id="A0A502DKQ4"/>
<dbReference type="GO" id="GO:0003995">
    <property type="term" value="F:acyl-CoA dehydrogenase activity"/>
    <property type="evidence" value="ECO:0007669"/>
    <property type="project" value="InterPro"/>
</dbReference>
<evidence type="ECO:0000259" key="6">
    <source>
        <dbReference type="Pfam" id="PF02770"/>
    </source>
</evidence>
<proteinExistence type="inferred from homology"/>
<evidence type="ECO:0000313" key="7">
    <source>
        <dbReference type="EMBL" id="TPG26057.1"/>
    </source>
</evidence>
<name>A0A502DKQ4_9BURK</name>
<evidence type="ECO:0000313" key="8">
    <source>
        <dbReference type="Proteomes" id="UP000319212"/>
    </source>
</evidence>
<evidence type="ECO:0000256" key="4">
    <source>
        <dbReference type="ARBA" id="ARBA00022827"/>
    </source>
</evidence>
<dbReference type="PANTHER" id="PTHR43884">
    <property type="entry name" value="ACYL-COA DEHYDROGENASE"/>
    <property type="match status" value="1"/>
</dbReference>
<dbReference type="PROSITE" id="PS00072">
    <property type="entry name" value="ACYL_COA_DH_1"/>
    <property type="match status" value="1"/>
</dbReference>
<evidence type="ECO:0000259" key="5">
    <source>
        <dbReference type="Pfam" id="PF00441"/>
    </source>
</evidence>
<dbReference type="PANTHER" id="PTHR43884:SF12">
    <property type="entry name" value="ISOVALERYL-COA DEHYDROGENASE, MITOCHONDRIAL-RELATED"/>
    <property type="match status" value="1"/>
</dbReference>
<keyword evidence="4" id="KW-0274">FAD</keyword>
<gene>
    <name evidence="7" type="ORF">EAH82_16865</name>
</gene>
<dbReference type="InterPro" id="IPR046373">
    <property type="entry name" value="Acyl-CoA_Oxase/DH_mid-dom_sf"/>
</dbReference>
<dbReference type="CDD" id="cd00567">
    <property type="entry name" value="ACAD"/>
    <property type="match status" value="1"/>
</dbReference>
<dbReference type="Gene3D" id="1.20.140.10">
    <property type="entry name" value="Butyryl-CoA Dehydrogenase, subunit A, domain 3"/>
    <property type="match status" value="1"/>
</dbReference>
<protein>
    <submittedName>
        <fullName evidence="7">Acyl-CoA dehydrogenase</fullName>
    </submittedName>
</protein>
<evidence type="ECO:0000256" key="3">
    <source>
        <dbReference type="ARBA" id="ARBA00022630"/>
    </source>
</evidence>
<dbReference type="SUPFAM" id="SSF56645">
    <property type="entry name" value="Acyl-CoA dehydrogenase NM domain-like"/>
    <property type="match status" value="1"/>
</dbReference>
<dbReference type="RefSeq" id="WP_140843655.1">
    <property type="nucleotide sequence ID" value="NZ_RCZI01000004.1"/>
</dbReference>
<dbReference type="InterPro" id="IPR006091">
    <property type="entry name" value="Acyl-CoA_Oxase/DH_mid-dom"/>
</dbReference>
<feature type="domain" description="Acyl-CoA dehydrogenase/oxidase C-terminal" evidence="5">
    <location>
        <begin position="224"/>
        <end position="374"/>
    </location>
</feature>
<comment type="cofactor">
    <cofactor evidence="1">
        <name>FAD</name>
        <dbReference type="ChEBI" id="CHEBI:57692"/>
    </cofactor>
</comment>
<dbReference type="Proteomes" id="UP000319212">
    <property type="component" value="Unassembled WGS sequence"/>
</dbReference>
<accession>A0A502DKQ4</accession>
<dbReference type="InterPro" id="IPR009075">
    <property type="entry name" value="AcylCo_DH/oxidase_C"/>
</dbReference>
<dbReference type="SUPFAM" id="SSF47203">
    <property type="entry name" value="Acyl-CoA dehydrogenase C-terminal domain-like"/>
    <property type="match status" value="1"/>
</dbReference>
<keyword evidence="3" id="KW-0285">Flavoprotein</keyword>